<dbReference type="EMBL" id="ML993591">
    <property type="protein sequence ID" value="KAF2168146.1"/>
    <property type="molecule type" value="Genomic_DNA"/>
</dbReference>
<feature type="region of interest" description="Disordered" evidence="1">
    <location>
        <begin position="415"/>
        <end position="471"/>
    </location>
</feature>
<gene>
    <name evidence="3" type="ORF">M409DRAFT_53457</name>
</gene>
<evidence type="ECO:0000256" key="1">
    <source>
        <dbReference type="SAM" id="MobiDB-lite"/>
    </source>
</evidence>
<evidence type="ECO:0000313" key="3">
    <source>
        <dbReference type="EMBL" id="KAF2168146.1"/>
    </source>
</evidence>
<feature type="transmembrane region" description="Helical" evidence="2">
    <location>
        <begin position="199"/>
        <end position="220"/>
    </location>
</feature>
<protein>
    <submittedName>
        <fullName evidence="3">Uncharacterized protein</fullName>
    </submittedName>
</protein>
<dbReference type="GeneID" id="54565649"/>
<keyword evidence="2" id="KW-0812">Transmembrane</keyword>
<keyword evidence="2" id="KW-0472">Membrane</keyword>
<keyword evidence="4" id="KW-1185">Reference proteome</keyword>
<organism evidence="3 4">
    <name type="scientific">Zasmidium cellare ATCC 36951</name>
    <dbReference type="NCBI Taxonomy" id="1080233"/>
    <lineage>
        <taxon>Eukaryota</taxon>
        <taxon>Fungi</taxon>
        <taxon>Dikarya</taxon>
        <taxon>Ascomycota</taxon>
        <taxon>Pezizomycotina</taxon>
        <taxon>Dothideomycetes</taxon>
        <taxon>Dothideomycetidae</taxon>
        <taxon>Mycosphaerellales</taxon>
        <taxon>Mycosphaerellaceae</taxon>
        <taxon>Zasmidium</taxon>
    </lineage>
</organism>
<evidence type="ECO:0000256" key="2">
    <source>
        <dbReference type="SAM" id="Phobius"/>
    </source>
</evidence>
<dbReference type="OrthoDB" id="1937642at2759"/>
<dbReference type="AlphaFoldDB" id="A0A6A6CRN3"/>
<reference evidence="3" key="1">
    <citation type="journal article" date="2020" name="Stud. Mycol.">
        <title>101 Dothideomycetes genomes: a test case for predicting lifestyles and emergence of pathogens.</title>
        <authorList>
            <person name="Haridas S."/>
            <person name="Albert R."/>
            <person name="Binder M."/>
            <person name="Bloem J."/>
            <person name="Labutti K."/>
            <person name="Salamov A."/>
            <person name="Andreopoulos B."/>
            <person name="Baker S."/>
            <person name="Barry K."/>
            <person name="Bills G."/>
            <person name="Bluhm B."/>
            <person name="Cannon C."/>
            <person name="Castanera R."/>
            <person name="Culley D."/>
            <person name="Daum C."/>
            <person name="Ezra D."/>
            <person name="Gonzalez J."/>
            <person name="Henrissat B."/>
            <person name="Kuo A."/>
            <person name="Liang C."/>
            <person name="Lipzen A."/>
            <person name="Lutzoni F."/>
            <person name="Magnuson J."/>
            <person name="Mondo S."/>
            <person name="Nolan M."/>
            <person name="Ohm R."/>
            <person name="Pangilinan J."/>
            <person name="Park H.-J."/>
            <person name="Ramirez L."/>
            <person name="Alfaro M."/>
            <person name="Sun H."/>
            <person name="Tritt A."/>
            <person name="Yoshinaga Y."/>
            <person name="Zwiers L.-H."/>
            <person name="Turgeon B."/>
            <person name="Goodwin S."/>
            <person name="Spatafora J."/>
            <person name="Crous P."/>
            <person name="Grigoriev I."/>
        </authorList>
    </citation>
    <scope>NUCLEOTIDE SEQUENCE</scope>
    <source>
        <strain evidence="3">ATCC 36951</strain>
    </source>
</reference>
<dbReference type="Proteomes" id="UP000799537">
    <property type="component" value="Unassembled WGS sequence"/>
</dbReference>
<proteinExistence type="predicted"/>
<dbReference type="RefSeq" id="XP_033669035.1">
    <property type="nucleotide sequence ID" value="XM_033812377.1"/>
</dbReference>
<accession>A0A6A6CRN3</accession>
<evidence type="ECO:0000313" key="4">
    <source>
        <dbReference type="Proteomes" id="UP000799537"/>
    </source>
</evidence>
<sequence length="471" mass="52975">MSPQEVRMSAPQLNNGIRARATPLVLGKLEQLSSSSDLMPSNNFFQGTAPSLQAQWSNPSDIFTILMIIGGDTVHAALAQVCAGPIPNLAPASFSFGCVSYAVSAMRSAVGHHRLMPAPDFACKIINLNTGYARTNHSWILSRLLRDFEYWCGDACKESKREKIHEMKRKGKGDQRPLRISFWSCMNESHILEGRGDRAYWIGILVSLVQIGISTIPWALWNEWSICLFTIAGTVLAYCNGLSSQWSEEKSGNRALSHRQRFCLTVGNGVDEAIVIECEKGSVNLEALAGPQVVVSHPLWTRTWTFILAFLWIVFLVSVAGWQQHTWFLIGVGISGMIHNTLVSGMPRTPSAWGLQLELREVFIADKTMETLVSLEEYSPGAGRVMLAEFFPGDLWPREERFWKYARRREMARKRDRHDPEPWAMPPLRRPDGRSNDDDIPEVGPYRAAEKVRPQLDSAQSTYRPLQRDMA</sequence>
<feature type="transmembrane region" description="Helical" evidence="2">
    <location>
        <begin position="303"/>
        <end position="322"/>
    </location>
</feature>
<name>A0A6A6CRN3_ZASCE</name>
<keyword evidence="2" id="KW-1133">Transmembrane helix</keyword>